<gene>
    <name evidence="5" type="ordered locus">ACP_2601</name>
</gene>
<evidence type="ECO:0000256" key="1">
    <source>
        <dbReference type="PROSITE-ProRule" id="PRU00339"/>
    </source>
</evidence>
<dbReference type="HOGENOM" id="CLU_017432_0_0_0"/>
<proteinExistence type="inferred from homology"/>
<sequence length="583" mass="63212">MPYSRHAFVTVYIRVLLAAVPLLMLLTPALAESAKRDYKIGQAAEARNDAIAAYRAYKSASELKPGEIRYRIAFERVRTAAAEEYVKEGQGFATHGNLAPALAAYLKALDADPTNEMAESDARALELRLQQNTHTQASTAPSGSAENMPESPVDLDIPVAGPVTLHMLADSKVIYLTIGKLLGINVLFDPSSSSNRIQVDLSNVTPYQALNIVGKVSGTFWQPVTHNTIFVAQNTPAKRKEYSNQALEVFYVGNVSQASDFTGIQTALRNVFQSARIFGIESNDTIVMLGTPDELRLAKMLIASLDEPKPEVLVDVTVMEVSRDKMREIGLSPPTSLTVNSGSSQTLEQIGHTSAYSITIGQAAADFLLTDSNTQILQNPRLRALNGEQASLKLGERLPVATGSYTYATGSTSAAAETQFQYLDVGVNIDMTPQIHLDHTVTLKLGVDVSSENGTEDLEGVEEPIISQEKAQQIVRLKNGESTILAGLLKKEVSQTVSGWPGFGEIPFMKYLFTTQKHEVTSDELVFMITPHIIRSPQVDPLTMREIDTGTADMIQLREPPGQLNSSLAAKPKAASSQAASHP</sequence>
<evidence type="ECO:0000256" key="2">
    <source>
        <dbReference type="RuleBase" id="RU004003"/>
    </source>
</evidence>
<evidence type="ECO:0000256" key="3">
    <source>
        <dbReference type="SAM" id="MobiDB-lite"/>
    </source>
</evidence>
<dbReference type="InterPro" id="IPR004846">
    <property type="entry name" value="T2SS/T3SS_dom"/>
</dbReference>
<dbReference type="Proteomes" id="UP000002207">
    <property type="component" value="Chromosome"/>
</dbReference>
<dbReference type="GO" id="GO:0015627">
    <property type="term" value="C:type II protein secretion system complex"/>
    <property type="evidence" value="ECO:0007669"/>
    <property type="project" value="TreeGrafter"/>
</dbReference>
<keyword evidence="1" id="KW-0802">TPR repeat</keyword>
<dbReference type="eggNOG" id="COG4796">
    <property type="taxonomic scope" value="Bacteria"/>
</dbReference>
<feature type="region of interest" description="Disordered" evidence="3">
    <location>
        <begin position="132"/>
        <end position="152"/>
    </location>
</feature>
<protein>
    <submittedName>
        <fullName evidence="5">Transporter, outer bacterial membrane secretin (Secretin) family</fullName>
    </submittedName>
</protein>
<dbReference type="EMBL" id="CP001472">
    <property type="protein sequence ID" value="ACO34485.1"/>
    <property type="molecule type" value="Genomic_DNA"/>
</dbReference>
<dbReference type="AlphaFoldDB" id="C1F2E3"/>
<reference evidence="5 6" key="1">
    <citation type="journal article" date="2009" name="Appl. Environ. Microbiol.">
        <title>Three genomes from the phylum Acidobacteria provide insight into the lifestyles of these microorganisms in soils.</title>
        <authorList>
            <person name="Ward N.L."/>
            <person name="Challacombe J.F."/>
            <person name="Janssen P.H."/>
            <person name="Henrissat B."/>
            <person name="Coutinho P.M."/>
            <person name="Wu M."/>
            <person name="Xie G."/>
            <person name="Haft D.H."/>
            <person name="Sait M."/>
            <person name="Badger J."/>
            <person name="Barabote R.D."/>
            <person name="Bradley B."/>
            <person name="Brettin T.S."/>
            <person name="Brinkac L.M."/>
            <person name="Bruce D."/>
            <person name="Creasy T."/>
            <person name="Daugherty S.C."/>
            <person name="Davidsen T.M."/>
            <person name="DeBoy R.T."/>
            <person name="Detter J.C."/>
            <person name="Dodson R.J."/>
            <person name="Durkin A.S."/>
            <person name="Ganapathy A."/>
            <person name="Gwinn-Giglio M."/>
            <person name="Han C.S."/>
            <person name="Khouri H."/>
            <person name="Kiss H."/>
            <person name="Kothari S.P."/>
            <person name="Madupu R."/>
            <person name="Nelson K.E."/>
            <person name="Nelson W.C."/>
            <person name="Paulsen I."/>
            <person name="Penn K."/>
            <person name="Ren Q."/>
            <person name="Rosovitz M.J."/>
            <person name="Selengut J.D."/>
            <person name="Shrivastava S."/>
            <person name="Sullivan S.A."/>
            <person name="Tapia R."/>
            <person name="Thompson L.S."/>
            <person name="Watkins K.L."/>
            <person name="Yang Q."/>
            <person name="Yu C."/>
            <person name="Zafar N."/>
            <person name="Zhou L."/>
            <person name="Kuske C.R."/>
        </authorList>
    </citation>
    <scope>NUCLEOTIDE SEQUENCE [LARGE SCALE GENOMIC DNA]</scope>
    <source>
        <strain evidence="6">ATCC 51196 / DSM 11244 / BCRC 80197 / JCM 7670 / NBRC 15755 / NCIMB 13165 / 161</strain>
    </source>
</reference>
<dbReference type="InterPro" id="IPR001775">
    <property type="entry name" value="GspD/PilQ"/>
</dbReference>
<dbReference type="PRINTS" id="PR00811">
    <property type="entry name" value="BCTERIALGSPD"/>
</dbReference>
<dbReference type="GO" id="GO:0009306">
    <property type="term" value="P:protein secretion"/>
    <property type="evidence" value="ECO:0007669"/>
    <property type="project" value="InterPro"/>
</dbReference>
<dbReference type="Pfam" id="PF00263">
    <property type="entry name" value="Secretin"/>
    <property type="match status" value="1"/>
</dbReference>
<feature type="repeat" description="TPR" evidence="1">
    <location>
        <begin position="82"/>
        <end position="115"/>
    </location>
</feature>
<evidence type="ECO:0000313" key="6">
    <source>
        <dbReference type="Proteomes" id="UP000002207"/>
    </source>
</evidence>
<feature type="compositionally biased region" description="Polar residues" evidence="3">
    <location>
        <begin position="132"/>
        <end position="145"/>
    </location>
</feature>
<organism evidence="5 6">
    <name type="scientific">Acidobacterium capsulatum (strain ATCC 51196 / DSM 11244 / BCRC 80197 / JCM 7670 / NBRC 15755 / NCIMB 13165 / 161)</name>
    <dbReference type="NCBI Taxonomy" id="240015"/>
    <lineage>
        <taxon>Bacteria</taxon>
        <taxon>Pseudomonadati</taxon>
        <taxon>Acidobacteriota</taxon>
        <taxon>Terriglobia</taxon>
        <taxon>Terriglobales</taxon>
        <taxon>Acidobacteriaceae</taxon>
        <taxon>Acidobacterium</taxon>
    </lineage>
</organism>
<dbReference type="InParanoid" id="C1F2E3"/>
<accession>C1F2E3</accession>
<feature type="domain" description="Type II/III secretion system secretin-like" evidence="4">
    <location>
        <begin position="369"/>
        <end position="535"/>
    </location>
</feature>
<dbReference type="PROSITE" id="PS50005">
    <property type="entry name" value="TPR"/>
    <property type="match status" value="1"/>
</dbReference>
<comment type="similarity">
    <text evidence="2">Belongs to the bacterial secretin family.</text>
</comment>
<keyword evidence="6" id="KW-1185">Reference proteome</keyword>
<dbReference type="InterPro" id="IPR050810">
    <property type="entry name" value="Bact_Secretion_Sys_Channel"/>
</dbReference>
<dbReference type="PANTHER" id="PTHR30332">
    <property type="entry name" value="PROBABLE GENERAL SECRETION PATHWAY PROTEIN D"/>
    <property type="match status" value="1"/>
</dbReference>
<evidence type="ECO:0000259" key="4">
    <source>
        <dbReference type="Pfam" id="PF00263"/>
    </source>
</evidence>
<dbReference type="KEGG" id="aca:ACP_2601"/>
<dbReference type="STRING" id="240015.ACP_2601"/>
<feature type="region of interest" description="Disordered" evidence="3">
    <location>
        <begin position="560"/>
        <end position="583"/>
    </location>
</feature>
<name>C1F2E3_ACIC5</name>
<feature type="compositionally biased region" description="Low complexity" evidence="3">
    <location>
        <begin position="566"/>
        <end position="583"/>
    </location>
</feature>
<dbReference type="InterPro" id="IPR019734">
    <property type="entry name" value="TPR_rpt"/>
</dbReference>
<evidence type="ECO:0000313" key="5">
    <source>
        <dbReference type="EMBL" id="ACO34485.1"/>
    </source>
</evidence>
<dbReference type="PANTHER" id="PTHR30332:SF17">
    <property type="entry name" value="TYPE IV PILIATION SYSTEM PROTEIN DR_0774-RELATED"/>
    <property type="match status" value="1"/>
</dbReference>